<evidence type="ECO:0008006" key="9">
    <source>
        <dbReference type="Google" id="ProtNLM"/>
    </source>
</evidence>
<feature type="transmembrane region" description="Helical" evidence="6">
    <location>
        <begin position="6"/>
        <end position="27"/>
    </location>
</feature>
<evidence type="ECO:0000313" key="7">
    <source>
        <dbReference type="EMBL" id="RAK58043.1"/>
    </source>
</evidence>
<evidence type="ECO:0000256" key="1">
    <source>
        <dbReference type="ARBA" id="ARBA00004236"/>
    </source>
</evidence>
<evidence type="ECO:0000256" key="3">
    <source>
        <dbReference type="ARBA" id="ARBA00022692"/>
    </source>
</evidence>
<evidence type="ECO:0000313" key="8">
    <source>
        <dbReference type="Proteomes" id="UP000249725"/>
    </source>
</evidence>
<dbReference type="GO" id="GO:0044781">
    <property type="term" value="P:bacterial-type flagellum organization"/>
    <property type="evidence" value="ECO:0007669"/>
    <property type="project" value="InterPro"/>
</dbReference>
<comment type="caution">
    <text evidence="7">The sequence shown here is derived from an EMBL/GenBank/DDBJ whole genome shotgun (WGS) entry which is preliminary data.</text>
</comment>
<dbReference type="Pfam" id="PF04347">
    <property type="entry name" value="FliO"/>
    <property type="match status" value="1"/>
</dbReference>
<name>A0A328ASJ5_9CAUL</name>
<proteinExistence type="predicted"/>
<organism evidence="7 8">
    <name type="scientific">Phenylobacterium deserti</name>
    <dbReference type="NCBI Taxonomy" id="1914756"/>
    <lineage>
        <taxon>Bacteria</taxon>
        <taxon>Pseudomonadati</taxon>
        <taxon>Pseudomonadota</taxon>
        <taxon>Alphaproteobacteria</taxon>
        <taxon>Caulobacterales</taxon>
        <taxon>Caulobacteraceae</taxon>
        <taxon>Phenylobacterium</taxon>
    </lineage>
</organism>
<evidence type="ECO:0000256" key="5">
    <source>
        <dbReference type="ARBA" id="ARBA00023136"/>
    </source>
</evidence>
<dbReference type="GO" id="GO:0016020">
    <property type="term" value="C:membrane"/>
    <property type="evidence" value="ECO:0007669"/>
    <property type="project" value="InterPro"/>
</dbReference>
<keyword evidence="3 6" id="KW-0812">Transmembrane</keyword>
<dbReference type="EMBL" id="QFYR01000001">
    <property type="protein sequence ID" value="RAK58043.1"/>
    <property type="molecule type" value="Genomic_DNA"/>
</dbReference>
<dbReference type="RefSeq" id="WP_111514493.1">
    <property type="nucleotide sequence ID" value="NZ_QFYR01000001.1"/>
</dbReference>
<evidence type="ECO:0000256" key="6">
    <source>
        <dbReference type="SAM" id="Phobius"/>
    </source>
</evidence>
<dbReference type="Proteomes" id="UP000249725">
    <property type="component" value="Unassembled WGS sequence"/>
</dbReference>
<dbReference type="OrthoDB" id="8456606at2"/>
<comment type="subcellular location">
    <subcellularLocation>
        <location evidence="1">Cell membrane</location>
    </subcellularLocation>
</comment>
<keyword evidence="5 6" id="KW-0472">Membrane</keyword>
<keyword evidence="4 6" id="KW-1133">Transmembrane helix</keyword>
<evidence type="ECO:0000256" key="4">
    <source>
        <dbReference type="ARBA" id="ARBA00022989"/>
    </source>
</evidence>
<reference evidence="8" key="1">
    <citation type="submission" date="2018-05" db="EMBL/GenBank/DDBJ databases">
        <authorList>
            <person name="Li X."/>
        </authorList>
    </citation>
    <scope>NUCLEOTIDE SEQUENCE [LARGE SCALE GENOMIC DNA]</scope>
    <source>
        <strain evidence="8">YIM 73061</strain>
    </source>
</reference>
<evidence type="ECO:0000256" key="2">
    <source>
        <dbReference type="ARBA" id="ARBA00022475"/>
    </source>
</evidence>
<keyword evidence="2" id="KW-1003">Cell membrane</keyword>
<gene>
    <name evidence="7" type="ORF">DJ018_09080</name>
</gene>
<dbReference type="AlphaFoldDB" id="A0A328ASJ5"/>
<protein>
    <recommendedName>
        <fullName evidence="9">Flagellar assembly protein FliO</fullName>
    </recommendedName>
</protein>
<accession>A0A328ASJ5</accession>
<sequence>MDFADFIRAVFALALTLGLIGLAAVAFRRYGPEYLARLSAAKKDRRMAVVETLVLDPSRRLVIVSCDGREQLLLLGEGRVISSELATAPSERA</sequence>
<dbReference type="InterPro" id="IPR022781">
    <property type="entry name" value="Flagellar_biosynth_FliO"/>
</dbReference>
<keyword evidence="8" id="KW-1185">Reference proteome</keyword>